<dbReference type="Proteomes" id="UP001443914">
    <property type="component" value="Unassembled WGS sequence"/>
</dbReference>
<sequence>MNNNKTTYIYLLLILAYFTQVCVSIPNLSLDLDTPPRKSAYNKVINDVRNSVKGKPEYDGIPMMSAPSKPFTYIVLTLLAKRGADVSLSVAINKTNLYIVGYADESTRKAFFFDDSKDAEASIFPGRVQLMKVILKIGGGYGDLEKVSNLKRANMKLTLDNVKSSLLLIQGKAGDESGFDKDQASFLMYAIQAFSEGARFKYVQNKFNGNVPGSQPDYKVSSLENSWQPISKGVKMATKRKLPTPLVLAYPIGSRWQVATVDEIKPDIGMLLYVI</sequence>
<dbReference type="InterPro" id="IPR016138">
    <property type="entry name" value="Ribosome_inactivat_prot_sub1"/>
</dbReference>
<dbReference type="Gene3D" id="3.40.420.10">
    <property type="entry name" value="Ricin (A subunit), domain 1"/>
    <property type="match status" value="1"/>
</dbReference>
<dbReference type="AlphaFoldDB" id="A0AAW1NBI8"/>
<protein>
    <recommendedName>
        <fullName evidence="3 8">rRNA N-glycosylase</fullName>
        <ecNumber evidence="3 8">3.2.2.22</ecNumber>
    </recommendedName>
</protein>
<keyword evidence="6 8" id="KW-0611">Plant defense</keyword>
<evidence type="ECO:0000256" key="9">
    <source>
        <dbReference type="SAM" id="SignalP"/>
    </source>
</evidence>
<reference evidence="10" key="1">
    <citation type="submission" date="2024-03" db="EMBL/GenBank/DDBJ databases">
        <title>WGS assembly of Saponaria officinalis var. Norfolk2.</title>
        <authorList>
            <person name="Jenkins J."/>
            <person name="Shu S."/>
            <person name="Grimwood J."/>
            <person name="Barry K."/>
            <person name="Goodstein D."/>
            <person name="Schmutz J."/>
            <person name="Leebens-Mack J."/>
            <person name="Osbourn A."/>
        </authorList>
    </citation>
    <scope>NUCLEOTIDE SEQUENCE [LARGE SCALE GENOMIC DNA]</scope>
    <source>
        <strain evidence="10">JIC</strain>
    </source>
</reference>
<dbReference type="InterPro" id="IPR016139">
    <property type="entry name" value="Ribosome_inactivat_prot_sub2"/>
</dbReference>
<gene>
    <name evidence="10" type="ORF">RND81_01G047800</name>
</gene>
<keyword evidence="7 8" id="KW-0652">Protein synthesis inhibitor</keyword>
<evidence type="ECO:0000256" key="4">
    <source>
        <dbReference type="ARBA" id="ARBA00022656"/>
    </source>
</evidence>
<keyword evidence="4 8" id="KW-0800">Toxin</keyword>
<keyword evidence="11" id="KW-1185">Reference proteome</keyword>
<dbReference type="SUPFAM" id="SSF56371">
    <property type="entry name" value="Ribosome inactivating proteins (RIP)"/>
    <property type="match status" value="1"/>
</dbReference>
<comment type="caution">
    <text evidence="10">The sequence shown here is derived from an EMBL/GenBank/DDBJ whole genome shotgun (WGS) entry which is preliminary data.</text>
</comment>
<name>A0AAW1NBI8_SAPOF</name>
<organism evidence="10 11">
    <name type="scientific">Saponaria officinalis</name>
    <name type="common">Common soapwort</name>
    <name type="synonym">Lychnis saponaria</name>
    <dbReference type="NCBI Taxonomy" id="3572"/>
    <lineage>
        <taxon>Eukaryota</taxon>
        <taxon>Viridiplantae</taxon>
        <taxon>Streptophyta</taxon>
        <taxon>Embryophyta</taxon>
        <taxon>Tracheophyta</taxon>
        <taxon>Spermatophyta</taxon>
        <taxon>Magnoliopsida</taxon>
        <taxon>eudicotyledons</taxon>
        <taxon>Gunneridae</taxon>
        <taxon>Pentapetalae</taxon>
        <taxon>Caryophyllales</taxon>
        <taxon>Caryophyllaceae</taxon>
        <taxon>Caryophylleae</taxon>
        <taxon>Saponaria</taxon>
    </lineage>
</organism>
<dbReference type="PRINTS" id="PR00396">
    <property type="entry name" value="SHIGARICIN"/>
</dbReference>
<dbReference type="PANTHER" id="PTHR33453">
    <property type="match status" value="1"/>
</dbReference>
<feature type="signal peptide" evidence="9">
    <location>
        <begin position="1"/>
        <end position="24"/>
    </location>
</feature>
<dbReference type="GO" id="GO:0090729">
    <property type="term" value="F:toxin activity"/>
    <property type="evidence" value="ECO:0007669"/>
    <property type="project" value="UniProtKB-KW"/>
</dbReference>
<feature type="chain" id="PRO_5043497725" description="rRNA N-glycosylase" evidence="9">
    <location>
        <begin position="25"/>
        <end position="275"/>
    </location>
</feature>
<evidence type="ECO:0000313" key="11">
    <source>
        <dbReference type="Proteomes" id="UP001443914"/>
    </source>
</evidence>
<dbReference type="Gene3D" id="4.10.470.10">
    <property type="entry name" value="Ricin (A Subunit), domain 2"/>
    <property type="match status" value="1"/>
</dbReference>
<evidence type="ECO:0000313" key="10">
    <source>
        <dbReference type="EMBL" id="KAK9755753.1"/>
    </source>
</evidence>
<dbReference type="GO" id="GO:0030598">
    <property type="term" value="F:rRNA N-glycosylase activity"/>
    <property type="evidence" value="ECO:0007669"/>
    <property type="project" value="UniProtKB-EC"/>
</dbReference>
<dbReference type="InterPro" id="IPR036041">
    <property type="entry name" value="Ribosome-inact_prot_sf"/>
</dbReference>
<comment type="similarity">
    <text evidence="2">Belongs to the ribosome-inactivating protein family. Type 1 RIP subfamily.</text>
</comment>
<evidence type="ECO:0000256" key="1">
    <source>
        <dbReference type="ARBA" id="ARBA00000237"/>
    </source>
</evidence>
<dbReference type="Pfam" id="PF00161">
    <property type="entry name" value="RIP"/>
    <property type="match status" value="1"/>
</dbReference>
<dbReference type="GO" id="GO:0017148">
    <property type="term" value="P:negative regulation of translation"/>
    <property type="evidence" value="ECO:0007669"/>
    <property type="project" value="UniProtKB-KW"/>
</dbReference>
<dbReference type="PANTHER" id="PTHR33453:SF34">
    <property type="entry name" value="RIBOSOME-INACTIVATING PROTEIN"/>
    <property type="match status" value="1"/>
</dbReference>
<evidence type="ECO:0000256" key="2">
    <source>
        <dbReference type="ARBA" id="ARBA00008544"/>
    </source>
</evidence>
<evidence type="ECO:0000256" key="6">
    <source>
        <dbReference type="ARBA" id="ARBA00022821"/>
    </source>
</evidence>
<evidence type="ECO:0000256" key="8">
    <source>
        <dbReference type="RuleBase" id="RU004915"/>
    </source>
</evidence>
<evidence type="ECO:0000256" key="3">
    <source>
        <dbReference type="ARBA" id="ARBA00012001"/>
    </source>
</evidence>
<dbReference type="InterPro" id="IPR001574">
    <property type="entry name" value="Ribosome_inactivat_prot"/>
</dbReference>
<keyword evidence="9" id="KW-0732">Signal</keyword>
<comment type="catalytic activity">
    <reaction evidence="1 8">
        <text>Endohydrolysis of the N-glycosidic bond at one specific adenosine on the 28S rRNA.</text>
        <dbReference type="EC" id="3.2.2.22"/>
    </reaction>
</comment>
<proteinExistence type="inferred from homology"/>
<evidence type="ECO:0000256" key="5">
    <source>
        <dbReference type="ARBA" id="ARBA00022801"/>
    </source>
</evidence>
<evidence type="ECO:0000256" key="7">
    <source>
        <dbReference type="ARBA" id="ARBA00023193"/>
    </source>
</evidence>
<dbReference type="EC" id="3.2.2.22" evidence="3 8"/>
<accession>A0AAW1NBI8</accession>
<keyword evidence="5 8" id="KW-0378">Hydrolase</keyword>
<dbReference type="EMBL" id="JBDFQZ010000001">
    <property type="protein sequence ID" value="KAK9755753.1"/>
    <property type="molecule type" value="Genomic_DNA"/>
</dbReference>
<dbReference type="InterPro" id="IPR017989">
    <property type="entry name" value="Ribosome_inactivat_1/2"/>
</dbReference>
<dbReference type="GO" id="GO:0006952">
    <property type="term" value="P:defense response"/>
    <property type="evidence" value="ECO:0007669"/>
    <property type="project" value="UniProtKB-KW"/>
</dbReference>